<dbReference type="EMBL" id="JACIEN010000003">
    <property type="protein sequence ID" value="MBB4018008.1"/>
    <property type="molecule type" value="Genomic_DNA"/>
</dbReference>
<dbReference type="Proteomes" id="UP000577362">
    <property type="component" value="Unassembled WGS sequence"/>
</dbReference>
<dbReference type="RefSeq" id="WP_183317099.1">
    <property type="nucleotide sequence ID" value="NZ_JACIEN010000003.1"/>
</dbReference>
<dbReference type="Pfam" id="PF06258">
    <property type="entry name" value="Mito_fiss_Elm1"/>
    <property type="match status" value="1"/>
</dbReference>
<dbReference type="SUPFAM" id="SSF53756">
    <property type="entry name" value="UDP-Glycosyltransferase/glycogen phosphorylase"/>
    <property type="match status" value="1"/>
</dbReference>
<dbReference type="AlphaFoldDB" id="A0A840C2X9"/>
<gene>
    <name evidence="1" type="ORF">GGR16_003042</name>
</gene>
<accession>A0A840C2X9</accession>
<organism evidence="1 2">
    <name type="scientific">Chelatococcus caeni</name>
    <dbReference type="NCBI Taxonomy" id="1348468"/>
    <lineage>
        <taxon>Bacteria</taxon>
        <taxon>Pseudomonadati</taxon>
        <taxon>Pseudomonadota</taxon>
        <taxon>Alphaproteobacteria</taxon>
        <taxon>Hyphomicrobiales</taxon>
        <taxon>Chelatococcaceae</taxon>
        <taxon>Chelatococcus</taxon>
    </lineage>
</organism>
<proteinExistence type="predicted"/>
<evidence type="ECO:0000313" key="1">
    <source>
        <dbReference type="EMBL" id="MBB4018008.1"/>
    </source>
</evidence>
<dbReference type="PANTHER" id="PTHR33986">
    <property type="entry name" value="OS02G0535700 PROTEIN"/>
    <property type="match status" value="1"/>
</dbReference>
<dbReference type="InterPro" id="IPR009367">
    <property type="entry name" value="Elm1-like"/>
</dbReference>
<reference evidence="1 2" key="1">
    <citation type="submission" date="2020-08" db="EMBL/GenBank/DDBJ databases">
        <title>Genomic Encyclopedia of Type Strains, Phase IV (KMG-IV): sequencing the most valuable type-strain genomes for metagenomic binning, comparative biology and taxonomic classification.</title>
        <authorList>
            <person name="Goeker M."/>
        </authorList>
    </citation>
    <scope>NUCLEOTIDE SEQUENCE [LARGE SCALE GENOMIC DNA]</scope>
    <source>
        <strain evidence="1 2">DSM 103737</strain>
    </source>
</reference>
<evidence type="ECO:0000313" key="2">
    <source>
        <dbReference type="Proteomes" id="UP000577362"/>
    </source>
</evidence>
<evidence type="ECO:0008006" key="3">
    <source>
        <dbReference type="Google" id="ProtNLM"/>
    </source>
</evidence>
<keyword evidence="2" id="KW-1185">Reference proteome</keyword>
<comment type="caution">
    <text evidence="1">The sequence shown here is derived from an EMBL/GenBank/DDBJ whole genome shotgun (WGS) entry which is preliminary data.</text>
</comment>
<name>A0A840C2X9_9HYPH</name>
<dbReference type="PANTHER" id="PTHR33986:SF15">
    <property type="entry name" value="MITOCHONDRIAL FISSION PROTEIN ELM1"/>
    <property type="match status" value="1"/>
</dbReference>
<sequence length="334" mass="35441">MLHADSAWILTDGKAGDETQCLGLAAALGIEPQLRRIAPRAPWSWLMPWGPIDPREASGQPASPIAPPFPDLVIASGRRAVPYLRHVKHASGGRTFTVFLKDPRTGASAADFIWVGEHDRLRGENVMATLTPPHRISAARITAARAAPPASLAALPLPRAAVLVGGDSRHHTFTPADIAGFVTGLKSLRASGVSLMITASRRTPPALRTALAELAEEENVYLWDGCGDNPYVAMLALAEAVVVTADSTNMAGEAAVTGRPVLVFEPSGGHPRLKALLEGLRRAGIVHAFRGRLEGSAYQPLDSTPSIAEAVARAYEAHRRRFLSSPRDAPVADA</sequence>
<protein>
    <recommendedName>
        <fullName evidence="3">Nucleoside-diphosphate sugar epimerase</fullName>
    </recommendedName>
</protein>